<organism evidence="1 2">
    <name type="scientific">Mesoplasma tabanidae</name>
    <dbReference type="NCBI Taxonomy" id="219745"/>
    <lineage>
        <taxon>Bacteria</taxon>
        <taxon>Bacillati</taxon>
        <taxon>Mycoplasmatota</taxon>
        <taxon>Mollicutes</taxon>
        <taxon>Entomoplasmatales</taxon>
        <taxon>Entomoplasmataceae</taxon>
        <taxon>Mesoplasma</taxon>
    </lineage>
</organism>
<name>A0A2K8P8A1_9MOLU</name>
<evidence type="ECO:0000313" key="1">
    <source>
        <dbReference type="EMBL" id="ATZ21835.1"/>
    </source>
</evidence>
<dbReference type="Proteomes" id="UP000232223">
    <property type="component" value="Chromosome"/>
</dbReference>
<sequence>MKYLKQVIILVLLASGLLSLYFAIINANFFGRNQVDNLNIKKVTFNDNEWHTFINKNGDIDNDKFISAFLLKIENQSHIENISFDFEENKVIVDIWNEFKHYKWFYQLEKGQ</sequence>
<dbReference type="RefSeq" id="WP_100679757.1">
    <property type="nucleotide sequence ID" value="NZ_CP024969.1"/>
</dbReference>
<dbReference type="EMBL" id="CP024969">
    <property type="protein sequence ID" value="ATZ21835.1"/>
    <property type="molecule type" value="Genomic_DNA"/>
</dbReference>
<gene>
    <name evidence="1" type="ORF">MTABA_v1c06430</name>
</gene>
<keyword evidence="2" id="KW-1185">Reference proteome</keyword>
<dbReference type="OrthoDB" id="392008at2"/>
<dbReference type="AlphaFoldDB" id="A0A2K8P8A1"/>
<accession>A0A2K8P8A1</accession>
<protein>
    <submittedName>
        <fullName evidence="1">Uncharacterized protein</fullName>
    </submittedName>
</protein>
<reference evidence="1 2" key="1">
    <citation type="submission" date="2017-11" db="EMBL/GenBank/DDBJ databases">
        <title>Genome sequence of Mesoplasma tabanidae BARC 857 (ATCC 49584).</title>
        <authorList>
            <person name="Lo W.-S."/>
            <person name="Kuo C.-H."/>
        </authorList>
    </citation>
    <scope>NUCLEOTIDE SEQUENCE [LARGE SCALE GENOMIC DNA]</scope>
    <source>
        <strain evidence="1 2">BARC 857</strain>
    </source>
</reference>
<evidence type="ECO:0000313" key="2">
    <source>
        <dbReference type="Proteomes" id="UP000232223"/>
    </source>
</evidence>
<dbReference type="KEGG" id="mtab:MTABA_v1c06430"/>
<proteinExistence type="predicted"/>